<accession>A0A1G4IQ23</accession>
<dbReference type="InterPro" id="IPR026590">
    <property type="entry name" value="Ssirtuin_cat_dom"/>
</dbReference>
<evidence type="ECO:0000256" key="2">
    <source>
        <dbReference type="ARBA" id="ARBA00022491"/>
    </source>
</evidence>
<dbReference type="PANTHER" id="PTHR11085:SF6">
    <property type="entry name" value="NAD-DEPENDENT PROTEIN DEACETYLASE SIRTUIN-2"/>
    <property type="match status" value="1"/>
</dbReference>
<dbReference type="OrthoDB" id="420264at2759"/>
<feature type="binding site" evidence="9">
    <location>
        <begin position="111"/>
        <end position="114"/>
    </location>
    <ligand>
        <name>NAD(+)</name>
        <dbReference type="ChEBI" id="CHEBI:57540"/>
    </ligand>
</feature>
<dbReference type="Proteomes" id="UP000190274">
    <property type="component" value="Chromosome A"/>
</dbReference>
<feature type="binding site" evidence="10 11">
    <location>
        <position position="164"/>
    </location>
    <ligand>
        <name>Zn(2+)</name>
        <dbReference type="ChEBI" id="CHEBI:29105"/>
    </ligand>
</feature>
<dbReference type="PROSITE" id="PS51257">
    <property type="entry name" value="PROKAR_LIPOPROTEIN"/>
    <property type="match status" value="1"/>
</dbReference>
<feature type="binding site" evidence="9">
    <location>
        <begin position="208"/>
        <end position="209"/>
    </location>
    <ligand>
        <name>NAD(+)</name>
        <dbReference type="ChEBI" id="CHEBI:57540"/>
    </ligand>
</feature>
<dbReference type="EMBL" id="LT598460">
    <property type="protein sequence ID" value="SCU78658.1"/>
    <property type="molecule type" value="Genomic_DNA"/>
</dbReference>
<dbReference type="GO" id="GO:0046970">
    <property type="term" value="F:histone H4K16 deacetylase activity, NAD-dependent"/>
    <property type="evidence" value="ECO:0007669"/>
    <property type="project" value="EnsemblFungi"/>
</dbReference>
<dbReference type="Gene3D" id="3.40.50.1220">
    <property type="entry name" value="TPP-binding domain"/>
    <property type="match status" value="1"/>
</dbReference>
<evidence type="ECO:0000256" key="12">
    <source>
        <dbReference type="SAM" id="MobiDB-lite"/>
    </source>
</evidence>
<feature type="active site" description="Proton acceptor" evidence="8 11">
    <location>
        <position position="131"/>
    </location>
</feature>
<dbReference type="SUPFAM" id="SSF52467">
    <property type="entry name" value="DHS-like NAD/FAD-binding domain"/>
    <property type="match status" value="1"/>
</dbReference>
<dbReference type="GO" id="GO:0070403">
    <property type="term" value="F:NAD+ binding"/>
    <property type="evidence" value="ECO:0007669"/>
    <property type="project" value="UniProtKB-UniRule"/>
</dbReference>
<keyword evidence="15" id="KW-1185">Reference proteome</keyword>
<reference evidence="14 15" key="1">
    <citation type="submission" date="2016-03" db="EMBL/GenBank/DDBJ databases">
        <authorList>
            <person name="Devillers H."/>
        </authorList>
    </citation>
    <scope>NUCLEOTIDE SEQUENCE [LARGE SCALE GENOMIC DNA]</scope>
    <source>
        <strain evidence="14">CBS 10888</strain>
    </source>
</reference>
<feature type="binding site" evidence="10 11">
    <location>
        <position position="142"/>
    </location>
    <ligand>
        <name>Zn(2+)</name>
        <dbReference type="ChEBI" id="CHEBI:29105"/>
    </ligand>
</feature>
<sequence>MTEKNATSIKRLAKLVKNPNAKVIFMVGAGISTSCGIPDFRSPGTGLYDNLAKLNLPFAEAVFDIDFFEKNPEPFYTLAKELYPGNYEPSNFHYLMRLFQDKGKLHRVYTQNIDTLERAAGILPDNLVEAHGSFAKNHCIKCHKVFVQEIFEQAINEDKEFLKCVHCNGLIKPQIVFFGENLPSLFFSSWDDDCAKLGEDHIVIVAGTSLAVYPFASLPTEVPKITNRSLINLQRVGDFKNNPRKSDVIYLGSSDHAAEQLAAELGWLDDLKILTNMTTIKLQEDENRETCFTHEDKDLKLDKVADVLEKLKLDEREPEEKAGSEKGEKEKELEVQKERD</sequence>
<dbReference type="GO" id="GO:0031508">
    <property type="term" value="P:pericentric heterochromatin formation"/>
    <property type="evidence" value="ECO:0007669"/>
    <property type="project" value="EnsemblFungi"/>
</dbReference>
<evidence type="ECO:0000256" key="6">
    <source>
        <dbReference type="ARBA" id="ARBA00023027"/>
    </source>
</evidence>
<dbReference type="Pfam" id="PF02146">
    <property type="entry name" value="SIR2"/>
    <property type="match status" value="1"/>
</dbReference>
<dbReference type="GO" id="GO:0099115">
    <property type="term" value="C:chromosome, subtelomeric region"/>
    <property type="evidence" value="ECO:0007669"/>
    <property type="project" value="EnsemblFungi"/>
</dbReference>
<dbReference type="GO" id="GO:0033553">
    <property type="term" value="C:rDNA heterochromatin"/>
    <property type="evidence" value="ECO:0007669"/>
    <property type="project" value="EnsemblFungi"/>
</dbReference>
<feature type="region of interest" description="Disordered" evidence="12">
    <location>
        <begin position="312"/>
        <end position="340"/>
    </location>
</feature>
<organism evidence="14 15">
    <name type="scientific">Lachancea dasiensis</name>
    <dbReference type="NCBI Taxonomy" id="1072105"/>
    <lineage>
        <taxon>Eukaryota</taxon>
        <taxon>Fungi</taxon>
        <taxon>Dikarya</taxon>
        <taxon>Ascomycota</taxon>
        <taxon>Saccharomycotina</taxon>
        <taxon>Saccharomycetes</taxon>
        <taxon>Saccharomycetales</taxon>
        <taxon>Saccharomycetaceae</taxon>
        <taxon>Lachancea</taxon>
    </lineage>
</organism>
<dbReference type="GO" id="GO:0008270">
    <property type="term" value="F:zinc ion binding"/>
    <property type="evidence" value="ECO:0007669"/>
    <property type="project" value="UniProtKB-UniRule"/>
</dbReference>
<dbReference type="GO" id="GO:0005737">
    <property type="term" value="C:cytoplasm"/>
    <property type="evidence" value="ECO:0007669"/>
    <property type="project" value="EnsemblFungi"/>
</dbReference>
<evidence type="ECO:0000256" key="4">
    <source>
        <dbReference type="ARBA" id="ARBA00022723"/>
    </source>
</evidence>
<dbReference type="InterPro" id="IPR017328">
    <property type="entry name" value="Sirtuin_class_I"/>
</dbReference>
<evidence type="ECO:0000259" key="13">
    <source>
        <dbReference type="PROSITE" id="PS50305"/>
    </source>
</evidence>
<dbReference type="GO" id="GO:0031934">
    <property type="term" value="C:mating-type region heterochromatin"/>
    <property type="evidence" value="ECO:0007669"/>
    <property type="project" value="EnsemblFungi"/>
</dbReference>
<comment type="similarity">
    <text evidence="1 7">Belongs to the sirtuin family. Class I subfamily.</text>
</comment>
<keyword evidence="4 7" id="KW-0479">Metal-binding</keyword>
<evidence type="ECO:0000256" key="11">
    <source>
        <dbReference type="PROSITE-ProRule" id="PRU00236"/>
    </source>
</evidence>
<feature type="binding site" evidence="9">
    <location>
        <begin position="29"/>
        <end position="33"/>
    </location>
    <ligand>
        <name>NAD(+)</name>
        <dbReference type="ChEBI" id="CHEBI:57540"/>
    </ligand>
</feature>
<dbReference type="STRING" id="1266660.A0A1G4IQ23"/>
<evidence type="ECO:0000256" key="5">
    <source>
        <dbReference type="ARBA" id="ARBA00022833"/>
    </source>
</evidence>
<dbReference type="GO" id="GO:0045950">
    <property type="term" value="P:negative regulation of mitotic recombination"/>
    <property type="evidence" value="ECO:0007669"/>
    <property type="project" value="EnsemblFungi"/>
</dbReference>
<dbReference type="Gene3D" id="3.30.1600.10">
    <property type="entry name" value="SIR2/SIRT2 'Small Domain"/>
    <property type="match status" value="1"/>
</dbReference>
<dbReference type="PIRSF" id="PIRSF037938">
    <property type="entry name" value="SIR2_euk"/>
    <property type="match status" value="1"/>
</dbReference>
<proteinExistence type="inferred from homology"/>
<dbReference type="GO" id="GO:0000183">
    <property type="term" value="P:rDNA heterochromatin formation"/>
    <property type="evidence" value="ECO:0007669"/>
    <property type="project" value="EnsemblFungi"/>
</dbReference>
<evidence type="ECO:0000313" key="14">
    <source>
        <dbReference type="EMBL" id="SCU78658.1"/>
    </source>
</evidence>
<comment type="cofactor">
    <cofactor evidence="10">
        <name>Zn(2+)</name>
        <dbReference type="ChEBI" id="CHEBI:29105"/>
    </cofactor>
    <text evidence="10">Binds 1 zinc ion per subunit.</text>
</comment>
<evidence type="ECO:0000256" key="8">
    <source>
        <dbReference type="PIRSR" id="PIRSR037938-1"/>
    </source>
</evidence>
<evidence type="ECO:0000256" key="3">
    <source>
        <dbReference type="ARBA" id="ARBA00022679"/>
    </source>
</evidence>
<keyword evidence="5 7" id="KW-0862">Zinc</keyword>
<dbReference type="PANTHER" id="PTHR11085">
    <property type="entry name" value="NAD-DEPENDENT PROTEIN DEACYLASE SIRTUIN-5, MITOCHONDRIAL-RELATED"/>
    <property type="match status" value="1"/>
</dbReference>
<dbReference type="AlphaFoldDB" id="A0A1G4IQ23"/>
<dbReference type="PROSITE" id="PS50305">
    <property type="entry name" value="SIRTUIN"/>
    <property type="match status" value="1"/>
</dbReference>
<protein>
    <recommendedName>
        <fullName evidence="7">NAD-dependent protein deacetylase</fullName>
        <ecNumber evidence="7">2.3.1.286</ecNumber>
    </recommendedName>
</protein>
<feature type="domain" description="Deacetylase sirtuin-type" evidence="13">
    <location>
        <begin position="2"/>
        <end position="268"/>
    </location>
</feature>
<keyword evidence="3 7" id="KW-0808">Transferase</keyword>
<keyword evidence="2" id="KW-0678">Repressor</keyword>
<feature type="binding site" evidence="10 11">
    <location>
        <position position="139"/>
    </location>
    <ligand>
        <name>Zn(2+)</name>
        <dbReference type="ChEBI" id="CHEBI:29105"/>
    </ligand>
</feature>
<dbReference type="InterPro" id="IPR003000">
    <property type="entry name" value="Sirtuin"/>
</dbReference>
<gene>
    <name evidence="14" type="ORF">LADA_0A06744G</name>
</gene>
<name>A0A1G4IQ23_9SACH</name>
<comment type="catalytic activity">
    <reaction evidence="7">
        <text>N(6)-acetyl-L-lysyl-[protein] + NAD(+) + H2O = 2''-O-acetyl-ADP-D-ribose + nicotinamide + L-lysyl-[protein]</text>
        <dbReference type="Rhea" id="RHEA:43636"/>
        <dbReference type="Rhea" id="RHEA-COMP:9752"/>
        <dbReference type="Rhea" id="RHEA-COMP:10731"/>
        <dbReference type="ChEBI" id="CHEBI:15377"/>
        <dbReference type="ChEBI" id="CHEBI:17154"/>
        <dbReference type="ChEBI" id="CHEBI:29969"/>
        <dbReference type="ChEBI" id="CHEBI:57540"/>
        <dbReference type="ChEBI" id="CHEBI:61930"/>
        <dbReference type="ChEBI" id="CHEBI:83767"/>
        <dbReference type="EC" id="2.3.1.286"/>
    </reaction>
</comment>
<dbReference type="GO" id="GO:0005634">
    <property type="term" value="C:nucleus"/>
    <property type="evidence" value="ECO:0007669"/>
    <property type="project" value="EnsemblFungi"/>
</dbReference>
<evidence type="ECO:0000256" key="10">
    <source>
        <dbReference type="PIRSR" id="PIRSR037938-3"/>
    </source>
</evidence>
<dbReference type="InterPro" id="IPR050134">
    <property type="entry name" value="NAD-dep_sirtuin_deacylases"/>
</dbReference>
<evidence type="ECO:0000256" key="1">
    <source>
        <dbReference type="ARBA" id="ARBA00006924"/>
    </source>
</evidence>
<dbReference type="EC" id="2.3.1.286" evidence="7"/>
<evidence type="ECO:0000256" key="9">
    <source>
        <dbReference type="PIRSR" id="PIRSR037938-2"/>
    </source>
</evidence>
<feature type="binding site" evidence="10 11">
    <location>
        <position position="167"/>
    </location>
    <ligand>
        <name>Zn(2+)</name>
        <dbReference type="ChEBI" id="CHEBI:29105"/>
    </ligand>
</feature>
<dbReference type="InterPro" id="IPR029035">
    <property type="entry name" value="DHS-like_NAD/FAD-binding_dom"/>
</dbReference>
<dbReference type="GO" id="GO:0005721">
    <property type="term" value="C:pericentric heterochromatin"/>
    <property type="evidence" value="ECO:0007669"/>
    <property type="project" value="EnsemblFungi"/>
</dbReference>
<dbReference type="InterPro" id="IPR026591">
    <property type="entry name" value="Sirtuin_cat_small_dom_sf"/>
</dbReference>
<evidence type="ECO:0000313" key="15">
    <source>
        <dbReference type="Proteomes" id="UP000190274"/>
    </source>
</evidence>
<feature type="binding site" evidence="9">
    <location>
        <begin position="39"/>
        <end position="41"/>
    </location>
    <ligand>
        <name>NAD(+)</name>
        <dbReference type="ChEBI" id="CHEBI:57540"/>
    </ligand>
</feature>
<evidence type="ECO:0000256" key="7">
    <source>
        <dbReference type="PIRNR" id="PIRNR037938"/>
    </source>
</evidence>
<keyword evidence="6 7" id="KW-0520">NAD</keyword>